<dbReference type="InterPro" id="IPR002194">
    <property type="entry name" value="Chaperonin_TCP-1_CS"/>
</dbReference>
<feature type="signal peptide" evidence="10">
    <location>
        <begin position="1"/>
        <end position="20"/>
    </location>
</feature>
<protein>
    <recommendedName>
        <fullName evidence="3 9">T-complex protein 1 subunit delta</fullName>
    </recommendedName>
</protein>
<evidence type="ECO:0000256" key="10">
    <source>
        <dbReference type="SAM" id="SignalP"/>
    </source>
</evidence>
<dbReference type="GO" id="GO:0051082">
    <property type="term" value="F:unfolded protein binding"/>
    <property type="evidence" value="ECO:0007669"/>
    <property type="project" value="InterPro"/>
</dbReference>
<dbReference type="Pfam" id="PF00118">
    <property type="entry name" value="Cpn60_TCP1"/>
    <property type="match status" value="1"/>
</dbReference>
<dbReference type="SUPFAM" id="SSF51445">
    <property type="entry name" value="(Trans)glycosidases"/>
    <property type="match status" value="1"/>
</dbReference>
<reference evidence="12 13" key="1">
    <citation type="journal article" date="2013" name="Nat. Genet.">
        <title>The genome of the hydatid tapeworm Echinococcus granulosus.</title>
        <authorList>
            <person name="Zheng H."/>
            <person name="Zhang W."/>
            <person name="Zhang L."/>
            <person name="Zhang Z."/>
            <person name="Li J."/>
            <person name="Lu G."/>
            <person name="Zhu Y."/>
            <person name="Wang Y."/>
            <person name="Huang Y."/>
            <person name="Liu J."/>
            <person name="Kang H."/>
            <person name="Chen J."/>
            <person name="Wang L."/>
            <person name="Chen A."/>
            <person name="Yu S."/>
            <person name="Gao Z."/>
            <person name="Jin L."/>
            <person name="Gu W."/>
            <person name="Wang Z."/>
            <person name="Zhao L."/>
            <person name="Shi B."/>
            <person name="Wen H."/>
            <person name="Lin R."/>
            <person name="Jones M.K."/>
            <person name="Brejova B."/>
            <person name="Vinar T."/>
            <person name="Zhao G."/>
            <person name="McManus D.P."/>
            <person name="Chen Z."/>
            <person name="Zhou Y."/>
            <person name="Wang S."/>
        </authorList>
    </citation>
    <scope>NUCLEOTIDE SEQUENCE [LARGE SCALE GENOMIC DNA]</scope>
</reference>
<sequence>MRLSPALVFIDFFLLTSVSGLNSDEGTEERPIMGKDIDLSNFLRSFDYANTYEQVIKKSSYDVLAYVTPWNSKGYEKAGVFANKFTIIAPVWFQLKPVTYEINGHHDFDQKWMERVKSVKGDVKFAPRVIFEDWDAGDYQSVLSNSKSRVDCIRALRTLSKANGIDGLTLEVWMQHFGTSQNVLIDFLVELAKGLHKDRKILILPIPPSVYKGNFEGRFSKAHFDMLVNHIDFFSLMTYDYSNPFAPGENAPIKWAIQCVKNLVPDEKDSKNQATKRAKILLGVNFYGYDYVPDKRQGRAVLGHDVVEVARKYSPVFKWHGESAEHSLEYADDGQTKHSLFFPTAYSIARRVAAAEELGVGLSIWEIGQETSLEAFGEDVYSSASLQAADMYFQTSAHIALGEYEKQQPWLSSKGSISEDMSAPSLKVTHASMPTTAPKKSQEFADKSKPQAIRDSNIVAAKAVADAIRTSLGPRGMDKMILEPKGDVTITNDGATILKQMKLLHPAAKMLVELSKAQDIEAGDGTTSVVVLAGSLLDASAKLLNKGLHPTVISEAFQLAASKACEIISAMSQPIDLANKDVLLKIASTSLNSKVVSQYSSILSPIAVDSVLAVTDSNDPESVSLSDIRIVKKLGGTIEDAQLIDGLLLNQKVESGCGVHRVEKAKIALVQFCISPPKTDMENNVVVTDYTQMDRIMKEERQYILNIVKAVKKSGANVILVQKSILRDAVNDLALHYFGKLKIMVVKDVERDEVEFICKTLNCVPAASVDHLTPEVLGKADLVEEIESGGSKIVKVTGIQNKGRTVSVLLRGSNKLVLEEADRSLHDALCVIRCLVKRRALIAGGGAPEIEISQKLAHLANQTTGLEQYCLRAFSDAMEVIPYTLAENAGLNPIQTVTELRARHSNGEVNCGINVRKGFVSDMMAENVLQPLQVTYSAVTLATETVRSILKIDDVINAVRF</sequence>
<dbReference type="SUPFAM" id="SSF52029">
    <property type="entry name" value="GroEL apical domain-like"/>
    <property type="match status" value="1"/>
</dbReference>
<evidence type="ECO:0000313" key="13">
    <source>
        <dbReference type="Proteomes" id="UP000019149"/>
    </source>
</evidence>
<dbReference type="EMBL" id="APAU02000002">
    <property type="protein sequence ID" value="EUB64478.1"/>
    <property type="molecule type" value="Genomic_DNA"/>
</dbReference>
<dbReference type="PROSITE" id="PS00750">
    <property type="entry name" value="TCP1_1"/>
    <property type="match status" value="1"/>
</dbReference>
<dbReference type="Gene3D" id="3.20.20.80">
    <property type="entry name" value="Glycosidases"/>
    <property type="match status" value="1"/>
</dbReference>
<dbReference type="GO" id="GO:0008061">
    <property type="term" value="F:chitin binding"/>
    <property type="evidence" value="ECO:0007669"/>
    <property type="project" value="InterPro"/>
</dbReference>
<dbReference type="AlphaFoldDB" id="W6UT85"/>
<dbReference type="NCBIfam" id="TIGR02342">
    <property type="entry name" value="chap_CCT_delta"/>
    <property type="match status" value="1"/>
</dbReference>
<keyword evidence="10" id="KW-0732">Signal</keyword>
<dbReference type="GO" id="GO:0140662">
    <property type="term" value="F:ATP-dependent protein folding chaperone"/>
    <property type="evidence" value="ECO:0007669"/>
    <property type="project" value="InterPro"/>
</dbReference>
<dbReference type="GO" id="GO:0016887">
    <property type="term" value="F:ATP hydrolysis activity"/>
    <property type="evidence" value="ECO:0007669"/>
    <property type="project" value="InterPro"/>
</dbReference>
<evidence type="ECO:0000259" key="11">
    <source>
        <dbReference type="PROSITE" id="PS51910"/>
    </source>
</evidence>
<dbReference type="InterPro" id="IPR012717">
    <property type="entry name" value="Chap_CCT_delta"/>
</dbReference>
<keyword evidence="5 8" id="KW-0547">Nucleotide-binding</keyword>
<dbReference type="InterPro" id="IPR054827">
    <property type="entry name" value="thermosome_alpha"/>
</dbReference>
<dbReference type="PROSITE" id="PS51910">
    <property type="entry name" value="GH18_2"/>
    <property type="match status" value="1"/>
</dbReference>
<dbReference type="InterPro" id="IPR002423">
    <property type="entry name" value="Cpn60/GroEL/TCP-1"/>
</dbReference>
<dbReference type="InterPro" id="IPR001223">
    <property type="entry name" value="Glyco_hydro18_cat"/>
</dbReference>
<name>W6UT85_ECHGR</name>
<evidence type="ECO:0000256" key="4">
    <source>
        <dbReference type="ARBA" id="ARBA00022490"/>
    </source>
</evidence>
<dbReference type="InterPro" id="IPR017998">
    <property type="entry name" value="Chaperone_TCP-1"/>
</dbReference>
<evidence type="ECO:0000256" key="8">
    <source>
        <dbReference type="RuleBase" id="RU004187"/>
    </source>
</evidence>
<dbReference type="SUPFAM" id="SSF54849">
    <property type="entry name" value="GroEL-intermediate domain like"/>
    <property type="match status" value="1"/>
</dbReference>
<dbReference type="CDD" id="cd02876">
    <property type="entry name" value="GH18_SI-CLP"/>
    <property type="match status" value="1"/>
</dbReference>
<dbReference type="SUPFAM" id="SSF48592">
    <property type="entry name" value="GroEL equatorial domain-like"/>
    <property type="match status" value="1"/>
</dbReference>
<keyword evidence="7 8" id="KW-0143">Chaperone</keyword>
<dbReference type="GO" id="GO:0005524">
    <property type="term" value="F:ATP binding"/>
    <property type="evidence" value="ECO:0007669"/>
    <property type="project" value="UniProtKB-KW"/>
</dbReference>
<dbReference type="CTD" id="36336143"/>
<dbReference type="NCBIfam" id="NF041082">
    <property type="entry name" value="thermosome_alpha"/>
    <property type="match status" value="1"/>
</dbReference>
<proteinExistence type="inferred from homology"/>
<dbReference type="Gene3D" id="3.50.7.10">
    <property type="entry name" value="GroEL"/>
    <property type="match status" value="1"/>
</dbReference>
<dbReference type="InterPro" id="IPR029070">
    <property type="entry name" value="Chitinase_insertion_sf"/>
</dbReference>
<comment type="subcellular location">
    <subcellularLocation>
        <location evidence="1">Cytoplasm</location>
    </subcellularLocation>
</comment>
<evidence type="ECO:0000313" key="12">
    <source>
        <dbReference type="EMBL" id="EUB64478.1"/>
    </source>
</evidence>
<evidence type="ECO:0000256" key="2">
    <source>
        <dbReference type="ARBA" id="ARBA00008020"/>
    </source>
</evidence>
<dbReference type="GO" id="GO:0005737">
    <property type="term" value="C:cytoplasm"/>
    <property type="evidence" value="ECO:0007669"/>
    <property type="project" value="UniProtKB-SubCell"/>
</dbReference>
<comment type="similarity">
    <text evidence="2 8">Belongs to the TCP-1 chaperonin family.</text>
</comment>
<dbReference type="NCBIfam" id="NF041083">
    <property type="entry name" value="thermosome_beta"/>
    <property type="match status" value="1"/>
</dbReference>
<evidence type="ECO:0000256" key="6">
    <source>
        <dbReference type="ARBA" id="ARBA00022840"/>
    </source>
</evidence>
<dbReference type="GO" id="GO:0005975">
    <property type="term" value="P:carbohydrate metabolic process"/>
    <property type="evidence" value="ECO:0007669"/>
    <property type="project" value="InterPro"/>
</dbReference>
<dbReference type="Pfam" id="PF00704">
    <property type="entry name" value="Glyco_hydro_18"/>
    <property type="match status" value="1"/>
</dbReference>
<dbReference type="InterPro" id="IPR027413">
    <property type="entry name" value="GROEL-like_equatorial_sf"/>
</dbReference>
<dbReference type="GeneID" id="36336143"/>
<evidence type="ECO:0000256" key="3">
    <source>
        <dbReference type="ARBA" id="ARBA00016107"/>
    </source>
</evidence>
<evidence type="ECO:0000256" key="9">
    <source>
        <dbReference type="RuleBase" id="RU004192"/>
    </source>
</evidence>
<dbReference type="PROSITE" id="PS00751">
    <property type="entry name" value="TCP1_2"/>
    <property type="match status" value="1"/>
</dbReference>
<dbReference type="KEGG" id="egl:EGR_00428"/>
<accession>W6UT85</accession>
<keyword evidence="13" id="KW-1185">Reference proteome</keyword>
<dbReference type="PROSITE" id="PS00995">
    <property type="entry name" value="TCP1_3"/>
    <property type="match status" value="1"/>
</dbReference>
<comment type="caution">
    <text evidence="12">The sequence shown here is derived from an EMBL/GenBank/DDBJ whole genome shotgun (WGS) entry which is preliminary data.</text>
</comment>
<evidence type="ECO:0000256" key="1">
    <source>
        <dbReference type="ARBA" id="ARBA00004496"/>
    </source>
</evidence>
<dbReference type="Gene3D" id="3.30.260.10">
    <property type="entry name" value="TCP-1-like chaperonin intermediate domain"/>
    <property type="match status" value="1"/>
</dbReference>
<keyword evidence="6 8" id="KW-0067">ATP-binding</keyword>
<dbReference type="STRING" id="6210.W6UT85"/>
<dbReference type="OMA" id="KWHGESA"/>
<dbReference type="RefSeq" id="XP_024355674.1">
    <property type="nucleotide sequence ID" value="XM_024489677.1"/>
</dbReference>
<dbReference type="InterPro" id="IPR017853">
    <property type="entry name" value="GH"/>
</dbReference>
<gene>
    <name evidence="12" type="ORF">EGR_00428</name>
</gene>
<organism evidence="12 13">
    <name type="scientific">Echinococcus granulosus</name>
    <name type="common">Hydatid tapeworm</name>
    <dbReference type="NCBI Taxonomy" id="6210"/>
    <lineage>
        <taxon>Eukaryota</taxon>
        <taxon>Metazoa</taxon>
        <taxon>Spiralia</taxon>
        <taxon>Lophotrochozoa</taxon>
        <taxon>Platyhelminthes</taxon>
        <taxon>Cestoda</taxon>
        <taxon>Eucestoda</taxon>
        <taxon>Cyclophyllidea</taxon>
        <taxon>Taeniidae</taxon>
        <taxon>Echinococcus</taxon>
        <taxon>Echinococcus granulosus group</taxon>
    </lineage>
</organism>
<dbReference type="CDD" id="cd03338">
    <property type="entry name" value="TCP1_delta"/>
    <property type="match status" value="1"/>
</dbReference>
<dbReference type="PRINTS" id="PR00304">
    <property type="entry name" value="TCOMPLEXTCP1"/>
</dbReference>
<dbReference type="Proteomes" id="UP000019149">
    <property type="component" value="Unassembled WGS sequence"/>
</dbReference>
<dbReference type="InterPro" id="IPR027410">
    <property type="entry name" value="TCP-1-like_intermed_sf"/>
</dbReference>
<dbReference type="FunFam" id="3.50.7.10:FF:000010">
    <property type="entry name" value="T-complex protein 1 subunit delta"/>
    <property type="match status" value="1"/>
</dbReference>
<dbReference type="PANTHER" id="PTHR11353">
    <property type="entry name" value="CHAPERONIN"/>
    <property type="match status" value="1"/>
</dbReference>
<feature type="domain" description="GH18" evidence="11">
    <location>
        <begin position="61"/>
        <end position="383"/>
    </location>
</feature>
<dbReference type="InterPro" id="IPR011583">
    <property type="entry name" value="Chitinase_II/V-like_cat"/>
</dbReference>
<evidence type="ECO:0000256" key="7">
    <source>
        <dbReference type="ARBA" id="ARBA00023186"/>
    </source>
</evidence>
<dbReference type="SMART" id="SM00636">
    <property type="entry name" value="Glyco_18"/>
    <property type="match status" value="1"/>
</dbReference>
<dbReference type="InterPro" id="IPR053374">
    <property type="entry name" value="TCP-1_chaperonin"/>
</dbReference>
<dbReference type="OrthoDB" id="10248520at2759"/>
<dbReference type="Gene3D" id="1.10.560.10">
    <property type="entry name" value="GroEL-like equatorial domain"/>
    <property type="match status" value="1"/>
</dbReference>
<feature type="chain" id="PRO_5004885126" description="T-complex protein 1 subunit delta" evidence="10">
    <location>
        <begin position="21"/>
        <end position="961"/>
    </location>
</feature>
<keyword evidence="4" id="KW-0963">Cytoplasm</keyword>
<dbReference type="InterPro" id="IPR027409">
    <property type="entry name" value="GroEL-like_apical_dom_sf"/>
</dbReference>
<dbReference type="Gene3D" id="3.10.50.10">
    <property type="match status" value="1"/>
</dbReference>
<evidence type="ECO:0000256" key="5">
    <source>
        <dbReference type="ARBA" id="ARBA00022741"/>
    </source>
</evidence>